<reference evidence="2" key="1">
    <citation type="submission" date="2020-05" db="EMBL/GenBank/DDBJ databases">
        <title>Genomic Encyclopedia of Type Strains, Phase IV (KMG-V): Genome sequencing to study the core and pangenomes of soil and plant-associated prokaryotes.</title>
        <authorList>
            <person name="Whitman W."/>
        </authorList>
    </citation>
    <scope>NUCLEOTIDE SEQUENCE</scope>
    <source>
        <strain evidence="2">16F</strain>
    </source>
</reference>
<organism evidence="2 3">
    <name type="scientific">Frigoriflavimonas asaccharolytica</name>
    <dbReference type="NCBI Taxonomy" id="2735899"/>
    <lineage>
        <taxon>Bacteria</taxon>
        <taxon>Pseudomonadati</taxon>
        <taxon>Bacteroidota</taxon>
        <taxon>Flavobacteriia</taxon>
        <taxon>Flavobacteriales</taxon>
        <taxon>Weeksellaceae</taxon>
        <taxon>Frigoriflavimonas</taxon>
    </lineage>
</organism>
<dbReference type="AlphaFoldDB" id="A0A8J8K6S3"/>
<dbReference type="RefSeq" id="WP_173777899.1">
    <property type="nucleotide sequence ID" value="NZ_JABSNO010000002.1"/>
</dbReference>
<gene>
    <name evidence="2" type="ORF">HNQ03_000329</name>
</gene>
<sequence>MKKLILLFTILFSVSAFSQIKILKNDALTEVGKDNSVSLYKKDKKYTFNYQDVANANLNSFRSFYFYDLNKDFDQLYKLISDGFIDMPTSEIEMELPQDIIGLNYGRNYGQITVQFVHYIGKNRKYVGKSQFLTKKQVDKIFGKDKKASSTTSTSTGGSFTGFAGNEETKTVEKAAIVENVASAAATKKTVKKTVKKSTKK</sequence>
<proteinExistence type="predicted"/>
<feature type="signal peptide" evidence="1">
    <location>
        <begin position="1"/>
        <end position="18"/>
    </location>
</feature>
<keyword evidence="3" id="KW-1185">Reference proteome</keyword>
<protein>
    <recommendedName>
        <fullName evidence="4">GLPGLI family protein</fullName>
    </recommendedName>
</protein>
<keyword evidence="1" id="KW-0732">Signal</keyword>
<evidence type="ECO:0000313" key="2">
    <source>
        <dbReference type="EMBL" id="NRS91263.1"/>
    </source>
</evidence>
<evidence type="ECO:0000313" key="3">
    <source>
        <dbReference type="Proteomes" id="UP000610746"/>
    </source>
</evidence>
<accession>A0A8J8K6S3</accession>
<feature type="chain" id="PRO_5035323907" description="GLPGLI family protein" evidence="1">
    <location>
        <begin position="19"/>
        <end position="201"/>
    </location>
</feature>
<name>A0A8J8K6S3_9FLAO</name>
<dbReference type="EMBL" id="JABSNO010000002">
    <property type="protein sequence ID" value="NRS91263.1"/>
    <property type="molecule type" value="Genomic_DNA"/>
</dbReference>
<evidence type="ECO:0000256" key="1">
    <source>
        <dbReference type="SAM" id="SignalP"/>
    </source>
</evidence>
<dbReference type="Proteomes" id="UP000610746">
    <property type="component" value="Unassembled WGS sequence"/>
</dbReference>
<evidence type="ECO:0008006" key="4">
    <source>
        <dbReference type="Google" id="ProtNLM"/>
    </source>
</evidence>
<comment type="caution">
    <text evidence="2">The sequence shown here is derived from an EMBL/GenBank/DDBJ whole genome shotgun (WGS) entry which is preliminary data.</text>
</comment>